<reference evidence="1 2" key="2">
    <citation type="submission" date="2007-06" db="EMBL/GenBank/DDBJ databases">
        <title>Draft genome sequence of Pseudoflavonifractor capillosus ATCC 29799.</title>
        <authorList>
            <person name="Sudarsanam P."/>
            <person name="Ley R."/>
            <person name="Guruge J."/>
            <person name="Turnbaugh P.J."/>
            <person name="Mahowald M."/>
            <person name="Liep D."/>
            <person name="Gordon J."/>
        </authorList>
    </citation>
    <scope>NUCLEOTIDE SEQUENCE [LARGE SCALE GENOMIC DNA]</scope>
    <source>
        <strain evidence="1 2">ATCC 29799</strain>
    </source>
</reference>
<gene>
    <name evidence="1" type="ORF">BACCAP_02438</name>
</gene>
<dbReference type="Proteomes" id="UP000003639">
    <property type="component" value="Unassembled WGS sequence"/>
</dbReference>
<name>A6NW45_9FIRM</name>
<evidence type="ECO:0000313" key="2">
    <source>
        <dbReference type="Proteomes" id="UP000003639"/>
    </source>
</evidence>
<proteinExistence type="predicted"/>
<accession>A6NW45</accession>
<dbReference type="STRING" id="411467.BACCAP_02438"/>
<protein>
    <submittedName>
        <fullName evidence="1">Uncharacterized protein</fullName>
    </submittedName>
</protein>
<organism evidence="1 2">
    <name type="scientific">Pseudoflavonifractor capillosus ATCC 29799</name>
    <dbReference type="NCBI Taxonomy" id="411467"/>
    <lineage>
        <taxon>Bacteria</taxon>
        <taxon>Bacillati</taxon>
        <taxon>Bacillota</taxon>
        <taxon>Clostridia</taxon>
        <taxon>Eubacteriales</taxon>
        <taxon>Oscillospiraceae</taxon>
        <taxon>Pseudoflavonifractor</taxon>
    </lineage>
</organism>
<comment type="caution">
    <text evidence="1">The sequence shown here is derived from an EMBL/GenBank/DDBJ whole genome shotgun (WGS) entry which is preliminary data.</text>
</comment>
<evidence type="ECO:0000313" key="1">
    <source>
        <dbReference type="EMBL" id="EDM99702.1"/>
    </source>
</evidence>
<dbReference type="EMBL" id="AAXG02000015">
    <property type="protein sequence ID" value="EDM99702.1"/>
    <property type="molecule type" value="Genomic_DNA"/>
</dbReference>
<sequence>MGLRMDFFVHNAVDRKRSGAYDIITELKDNNINS</sequence>
<dbReference type="AlphaFoldDB" id="A6NW45"/>
<reference evidence="1 2" key="1">
    <citation type="submission" date="2007-04" db="EMBL/GenBank/DDBJ databases">
        <authorList>
            <person name="Fulton L."/>
            <person name="Clifton S."/>
            <person name="Fulton B."/>
            <person name="Xu J."/>
            <person name="Minx P."/>
            <person name="Pepin K.H."/>
            <person name="Johnson M."/>
            <person name="Thiruvilangam P."/>
            <person name="Bhonagiri V."/>
            <person name="Nash W.E."/>
            <person name="Mardis E.R."/>
            <person name="Wilson R.K."/>
        </authorList>
    </citation>
    <scope>NUCLEOTIDE SEQUENCE [LARGE SCALE GENOMIC DNA]</scope>
    <source>
        <strain evidence="1 2">ATCC 29799</strain>
    </source>
</reference>
<keyword evidence="2" id="KW-1185">Reference proteome</keyword>